<evidence type="ECO:0000256" key="1">
    <source>
        <dbReference type="SAM" id="Phobius"/>
    </source>
</evidence>
<organism evidence="2 3">
    <name type="scientific">Methylomagnum ishizawai</name>
    <dbReference type="NCBI Taxonomy" id="1760988"/>
    <lineage>
        <taxon>Bacteria</taxon>
        <taxon>Pseudomonadati</taxon>
        <taxon>Pseudomonadota</taxon>
        <taxon>Gammaproteobacteria</taxon>
        <taxon>Methylococcales</taxon>
        <taxon>Methylococcaceae</taxon>
        <taxon>Methylomagnum</taxon>
    </lineage>
</organism>
<dbReference type="AlphaFoldDB" id="A0A1Y6CVL3"/>
<dbReference type="Pfam" id="PF19991">
    <property type="entry name" value="HMA_2"/>
    <property type="match status" value="1"/>
</dbReference>
<proteinExistence type="predicted"/>
<keyword evidence="1" id="KW-0472">Membrane</keyword>
<keyword evidence="1" id="KW-0812">Transmembrane</keyword>
<dbReference type="Proteomes" id="UP000192923">
    <property type="component" value="Unassembled WGS sequence"/>
</dbReference>
<dbReference type="OrthoDB" id="5567734at2"/>
<gene>
    <name evidence="2" type="ORF">SAMN02949497_2004</name>
</gene>
<protein>
    <submittedName>
        <fullName evidence="2">Uncharacterized protein</fullName>
    </submittedName>
</protein>
<keyword evidence="3" id="KW-1185">Reference proteome</keyword>
<reference evidence="2 3" key="1">
    <citation type="submission" date="2016-12" db="EMBL/GenBank/DDBJ databases">
        <authorList>
            <person name="Song W.-J."/>
            <person name="Kurnit D.M."/>
        </authorList>
    </citation>
    <scope>NUCLEOTIDE SEQUENCE [LARGE SCALE GENOMIC DNA]</scope>
    <source>
        <strain evidence="2 3">175</strain>
    </source>
</reference>
<dbReference type="EMBL" id="FXAM01000001">
    <property type="protein sequence ID" value="SMF94678.1"/>
    <property type="molecule type" value="Genomic_DNA"/>
</dbReference>
<evidence type="ECO:0000313" key="3">
    <source>
        <dbReference type="Proteomes" id="UP000192923"/>
    </source>
</evidence>
<dbReference type="STRING" id="1760988.SAMN02949497_2004"/>
<evidence type="ECO:0000313" key="2">
    <source>
        <dbReference type="EMBL" id="SMF94678.1"/>
    </source>
</evidence>
<accession>A0A1Y6CVL3</accession>
<name>A0A1Y6CVL3_9GAMM</name>
<dbReference type="RefSeq" id="WP_085216201.1">
    <property type="nucleotide sequence ID" value="NZ_FXAM01000001.1"/>
</dbReference>
<feature type="transmembrane region" description="Helical" evidence="1">
    <location>
        <begin position="112"/>
        <end position="130"/>
    </location>
</feature>
<sequence length="132" mass="14407">MPTSIAIAHNKVPNRIRLRAPCIKNQAAIADLLKLRLLKRPEAKGIYHAEPNIITGTLLIKYHPAHHTEAGVLALVEDSIREIAEGKIKLPEKSKSQKIGKMSPAAFFTRELFVDIFGNLIAGIVVAAIISA</sequence>
<keyword evidence="1" id="KW-1133">Transmembrane helix</keyword>